<evidence type="ECO:0000256" key="1">
    <source>
        <dbReference type="SAM" id="MobiDB-lite"/>
    </source>
</evidence>
<gene>
    <name evidence="2" type="ORF">GCM10011519_07910</name>
</gene>
<proteinExistence type="predicted"/>
<reference evidence="2" key="2">
    <citation type="submission" date="2020-09" db="EMBL/GenBank/DDBJ databases">
        <authorList>
            <person name="Sun Q."/>
            <person name="Zhou Y."/>
        </authorList>
    </citation>
    <scope>NUCLEOTIDE SEQUENCE</scope>
    <source>
        <strain evidence="2">CGMCC 1.16067</strain>
    </source>
</reference>
<feature type="compositionally biased region" description="Low complexity" evidence="1">
    <location>
        <begin position="51"/>
        <end position="61"/>
    </location>
</feature>
<protein>
    <submittedName>
        <fullName evidence="2">Uncharacterized protein</fullName>
    </submittedName>
</protein>
<dbReference type="Proteomes" id="UP000649179">
    <property type="component" value="Unassembled WGS sequence"/>
</dbReference>
<name>A0A917EZF4_9ACTN</name>
<reference evidence="2" key="1">
    <citation type="journal article" date="2014" name="Int. J. Syst. Evol. Microbiol.">
        <title>Complete genome sequence of Corynebacterium casei LMG S-19264T (=DSM 44701T), isolated from a smear-ripened cheese.</title>
        <authorList>
            <consortium name="US DOE Joint Genome Institute (JGI-PGF)"/>
            <person name="Walter F."/>
            <person name="Albersmeier A."/>
            <person name="Kalinowski J."/>
            <person name="Ruckert C."/>
        </authorList>
    </citation>
    <scope>NUCLEOTIDE SEQUENCE</scope>
    <source>
        <strain evidence="2">CGMCC 1.16067</strain>
    </source>
</reference>
<feature type="region of interest" description="Disordered" evidence="1">
    <location>
        <begin position="45"/>
        <end position="78"/>
    </location>
</feature>
<evidence type="ECO:0000313" key="2">
    <source>
        <dbReference type="EMBL" id="GGF36774.1"/>
    </source>
</evidence>
<comment type="caution">
    <text evidence="2">The sequence shown here is derived from an EMBL/GenBank/DDBJ whole genome shotgun (WGS) entry which is preliminary data.</text>
</comment>
<accession>A0A917EZF4</accession>
<dbReference type="EMBL" id="BMKQ01000001">
    <property type="protein sequence ID" value="GGF36774.1"/>
    <property type="molecule type" value="Genomic_DNA"/>
</dbReference>
<evidence type="ECO:0000313" key="3">
    <source>
        <dbReference type="Proteomes" id="UP000649179"/>
    </source>
</evidence>
<dbReference type="AlphaFoldDB" id="A0A917EZF4"/>
<keyword evidence="3" id="KW-1185">Reference proteome</keyword>
<organism evidence="2 3">
    <name type="scientific">Marmoricola endophyticus</name>
    <dbReference type="NCBI Taxonomy" id="2040280"/>
    <lineage>
        <taxon>Bacteria</taxon>
        <taxon>Bacillati</taxon>
        <taxon>Actinomycetota</taxon>
        <taxon>Actinomycetes</taxon>
        <taxon>Propionibacteriales</taxon>
        <taxon>Nocardioidaceae</taxon>
        <taxon>Marmoricola</taxon>
    </lineage>
</organism>
<sequence length="182" mass="19211">MLQRSLWQPLQHTTPRILGNLEQVPRLLPPLLAAALLLAGCSSGSGDAGAERSTTPSPSSRPSERPSDRPSGGAGSGRDAVCAKVRAGINAFNAGDLQDTVVEFKEAVPLAEAARRKDSSREARLLLRAVRYYAALPANDYPEASASSLEFQRWKAVTLGLCAPGQDDLSPGPDQQDPAIPA</sequence>
<feature type="region of interest" description="Disordered" evidence="1">
    <location>
        <begin position="163"/>
        <end position="182"/>
    </location>
</feature>